<name>A0A3N4LVA5_9PEZI</name>
<dbReference type="GO" id="GO:0009986">
    <property type="term" value="C:cell surface"/>
    <property type="evidence" value="ECO:0007669"/>
    <property type="project" value="TreeGrafter"/>
</dbReference>
<feature type="domain" description="H-type lectin" evidence="1">
    <location>
        <begin position="72"/>
        <end position="132"/>
    </location>
</feature>
<organism evidence="2 3">
    <name type="scientific">Terfezia boudieri ATCC MYA-4762</name>
    <dbReference type="NCBI Taxonomy" id="1051890"/>
    <lineage>
        <taxon>Eukaryota</taxon>
        <taxon>Fungi</taxon>
        <taxon>Dikarya</taxon>
        <taxon>Ascomycota</taxon>
        <taxon>Pezizomycotina</taxon>
        <taxon>Pezizomycetes</taxon>
        <taxon>Pezizales</taxon>
        <taxon>Pezizaceae</taxon>
        <taxon>Terfezia</taxon>
    </lineage>
</organism>
<dbReference type="AlphaFoldDB" id="A0A3N4LVA5"/>
<dbReference type="STRING" id="1051890.A0A3N4LVA5"/>
<feature type="domain" description="H-type lectin" evidence="1">
    <location>
        <begin position="248"/>
        <end position="312"/>
    </location>
</feature>
<sequence length="313" mass="35140">MLIAEYRTTGIDKTTATVEMIALPGDITGAKEHERPVAPAREMLDWGMFDIQLMRPPNTDTRHHNHMFIKISPKFATRPAIMLGLTSLEADRGAGVRVQTTVENVHKHIFGAHIRSWEDTKLYRAGCTWLAMPDEHPHFQIGSFNTWDDPAWKPEKYVTHREVVFAHPYEVPPKVVLWLNKLDFCCQRNEHIMTFASGVTRTGFTAHIHSWGDTYLYAASISWFAYPDGYPGICSGTVLPETGTSDVVEFEKKFENTPTAVLVGLNKLESDHKSRCSFSIITEAVSEFGMGIRVEGFGDTVLHSAGVAYIAIE</sequence>
<dbReference type="GO" id="GO:0098609">
    <property type="term" value="P:cell-cell adhesion"/>
    <property type="evidence" value="ECO:0007669"/>
    <property type="project" value="TreeGrafter"/>
</dbReference>
<dbReference type="GO" id="GO:0098636">
    <property type="term" value="C:protein complex involved in cell adhesion"/>
    <property type="evidence" value="ECO:0007669"/>
    <property type="project" value="TreeGrafter"/>
</dbReference>
<dbReference type="Gene3D" id="2.60.40.2080">
    <property type="match status" value="3"/>
</dbReference>
<dbReference type="GO" id="GO:0070492">
    <property type="term" value="F:oligosaccharide binding"/>
    <property type="evidence" value="ECO:0007669"/>
    <property type="project" value="TreeGrafter"/>
</dbReference>
<accession>A0A3N4LVA5</accession>
<dbReference type="InParanoid" id="A0A3N4LVA5"/>
<evidence type="ECO:0000313" key="3">
    <source>
        <dbReference type="Proteomes" id="UP000267821"/>
    </source>
</evidence>
<evidence type="ECO:0000259" key="1">
    <source>
        <dbReference type="Pfam" id="PF09458"/>
    </source>
</evidence>
<dbReference type="GO" id="GO:0046871">
    <property type="term" value="F:N-acetylgalactosamine binding"/>
    <property type="evidence" value="ECO:0007669"/>
    <property type="project" value="TreeGrafter"/>
</dbReference>
<keyword evidence="3" id="KW-1185">Reference proteome</keyword>
<dbReference type="InterPro" id="IPR052487">
    <property type="entry name" value="Galactose-binding_lectin"/>
</dbReference>
<dbReference type="InterPro" id="IPR037221">
    <property type="entry name" value="H-type_lectin_dom_sf"/>
</dbReference>
<reference evidence="2 3" key="1">
    <citation type="journal article" date="2018" name="Nat. Ecol. Evol.">
        <title>Pezizomycetes genomes reveal the molecular basis of ectomycorrhizal truffle lifestyle.</title>
        <authorList>
            <person name="Murat C."/>
            <person name="Payen T."/>
            <person name="Noel B."/>
            <person name="Kuo A."/>
            <person name="Morin E."/>
            <person name="Chen J."/>
            <person name="Kohler A."/>
            <person name="Krizsan K."/>
            <person name="Balestrini R."/>
            <person name="Da Silva C."/>
            <person name="Montanini B."/>
            <person name="Hainaut M."/>
            <person name="Levati E."/>
            <person name="Barry K.W."/>
            <person name="Belfiori B."/>
            <person name="Cichocki N."/>
            <person name="Clum A."/>
            <person name="Dockter R.B."/>
            <person name="Fauchery L."/>
            <person name="Guy J."/>
            <person name="Iotti M."/>
            <person name="Le Tacon F."/>
            <person name="Lindquist E.A."/>
            <person name="Lipzen A."/>
            <person name="Malagnac F."/>
            <person name="Mello A."/>
            <person name="Molinier V."/>
            <person name="Miyauchi S."/>
            <person name="Poulain J."/>
            <person name="Riccioni C."/>
            <person name="Rubini A."/>
            <person name="Sitrit Y."/>
            <person name="Splivallo R."/>
            <person name="Traeger S."/>
            <person name="Wang M."/>
            <person name="Zifcakova L."/>
            <person name="Wipf D."/>
            <person name="Zambonelli A."/>
            <person name="Paolocci F."/>
            <person name="Nowrousian M."/>
            <person name="Ottonello S."/>
            <person name="Baldrian P."/>
            <person name="Spatafora J.W."/>
            <person name="Henrissat B."/>
            <person name="Nagy L.G."/>
            <person name="Aury J.M."/>
            <person name="Wincker P."/>
            <person name="Grigoriev I.V."/>
            <person name="Bonfante P."/>
            <person name="Martin F.M."/>
        </authorList>
    </citation>
    <scope>NUCLEOTIDE SEQUENCE [LARGE SCALE GENOMIC DNA]</scope>
    <source>
        <strain evidence="2 3">ATCC MYA-4762</strain>
    </source>
</reference>
<protein>
    <recommendedName>
        <fullName evidence="1">H-type lectin domain-containing protein</fullName>
    </recommendedName>
</protein>
<dbReference type="EMBL" id="ML121533">
    <property type="protein sequence ID" value="RPB26720.1"/>
    <property type="molecule type" value="Genomic_DNA"/>
</dbReference>
<evidence type="ECO:0000313" key="2">
    <source>
        <dbReference type="EMBL" id="RPB26720.1"/>
    </source>
</evidence>
<dbReference type="SUPFAM" id="SSF141086">
    <property type="entry name" value="Agglutinin HPA-like"/>
    <property type="match status" value="3"/>
</dbReference>
<dbReference type="OrthoDB" id="291007at2759"/>
<dbReference type="PANTHER" id="PTHR46938">
    <property type="entry name" value="DISCOIDIN-1 SUBUNIT A-RELATED-RELATED"/>
    <property type="match status" value="1"/>
</dbReference>
<dbReference type="GO" id="GO:0030247">
    <property type="term" value="F:polysaccharide binding"/>
    <property type="evidence" value="ECO:0007669"/>
    <property type="project" value="TreeGrafter"/>
</dbReference>
<dbReference type="Pfam" id="PF09458">
    <property type="entry name" value="H_lectin"/>
    <property type="match status" value="3"/>
</dbReference>
<dbReference type="InterPro" id="IPR019019">
    <property type="entry name" value="H-type_lectin_domain"/>
</dbReference>
<dbReference type="Proteomes" id="UP000267821">
    <property type="component" value="Unassembled WGS sequence"/>
</dbReference>
<feature type="domain" description="H-type lectin" evidence="1">
    <location>
        <begin position="162"/>
        <end position="226"/>
    </location>
</feature>
<gene>
    <name evidence="2" type="ORF">L211DRAFT_820494</name>
</gene>
<proteinExistence type="predicted"/>